<evidence type="ECO:0000313" key="2">
    <source>
        <dbReference type="Proteomes" id="UP000524246"/>
    </source>
</evidence>
<dbReference type="EMBL" id="JAAZON010000641">
    <property type="protein sequence ID" value="NMC64300.1"/>
    <property type="molecule type" value="Genomic_DNA"/>
</dbReference>
<proteinExistence type="predicted"/>
<comment type="caution">
    <text evidence="1">The sequence shown here is derived from an EMBL/GenBank/DDBJ whole genome shotgun (WGS) entry which is preliminary data.</text>
</comment>
<sequence length="181" mass="20454">MESVVQVGRRLSEFLDRFKDECLARVKGVQIEPKLEVLLGRLQADEMFKDALKSGEAFWICFDEEKAPVGTVPLTYKVKDLKVERSQENPSQITYLKLNFNVEAGIFGSDSKIELGFSEEGKLISGKLHRWGYSTFGPTGGEQYTEEEKGFVKAINSDLRLSCKILAAHYNREVGPMQVRV</sequence>
<name>A0A7X9IL17_9DELT</name>
<evidence type="ECO:0000313" key="1">
    <source>
        <dbReference type="EMBL" id="NMC64300.1"/>
    </source>
</evidence>
<dbReference type="AlphaFoldDB" id="A0A7X9IL17"/>
<reference evidence="1 2" key="1">
    <citation type="journal article" date="2020" name="Biotechnol. Biofuels">
        <title>New insights from the biogas microbiome by comprehensive genome-resolved metagenomics of nearly 1600 species originating from multiple anaerobic digesters.</title>
        <authorList>
            <person name="Campanaro S."/>
            <person name="Treu L."/>
            <person name="Rodriguez-R L.M."/>
            <person name="Kovalovszki A."/>
            <person name="Ziels R.M."/>
            <person name="Maus I."/>
            <person name="Zhu X."/>
            <person name="Kougias P.G."/>
            <person name="Basile A."/>
            <person name="Luo G."/>
            <person name="Schluter A."/>
            <person name="Konstantinidis K.T."/>
            <person name="Angelidaki I."/>
        </authorList>
    </citation>
    <scope>NUCLEOTIDE SEQUENCE [LARGE SCALE GENOMIC DNA]</scope>
    <source>
        <strain evidence="1">AS27yjCOA_65</strain>
    </source>
</reference>
<organism evidence="1 2">
    <name type="scientific">SAR324 cluster bacterium</name>
    <dbReference type="NCBI Taxonomy" id="2024889"/>
    <lineage>
        <taxon>Bacteria</taxon>
        <taxon>Deltaproteobacteria</taxon>
        <taxon>SAR324 cluster</taxon>
    </lineage>
</organism>
<gene>
    <name evidence="1" type="ORF">GYA55_14140</name>
</gene>
<accession>A0A7X9IL17</accession>
<protein>
    <submittedName>
        <fullName evidence="1">Uncharacterized protein</fullName>
    </submittedName>
</protein>
<dbReference type="Proteomes" id="UP000524246">
    <property type="component" value="Unassembled WGS sequence"/>
</dbReference>